<evidence type="ECO:0000313" key="2">
    <source>
        <dbReference type="EMBL" id="OGM93526.1"/>
    </source>
</evidence>
<dbReference type="Proteomes" id="UP000177011">
    <property type="component" value="Unassembled WGS sequence"/>
</dbReference>
<organism evidence="2 3">
    <name type="scientific">Candidatus Wolfebacteria bacterium RIFCSPLOWO2_01_FULL_47_17b</name>
    <dbReference type="NCBI Taxonomy" id="1802558"/>
    <lineage>
        <taxon>Bacteria</taxon>
        <taxon>Candidatus Wolfeibacteriota</taxon>
    </lineage>
</organism>
<dbReference type="EMBL" id="MGIS01000011">
    <property type="protein sequence ID" value="OGM93526.1"/>
    <property type="molecule type" value="Genomic_DNA"/>
</dbReference>
<protein>
    <recommendedName>
        <fullName evidence="4">30S ribosomal protein S21</fullName>
    </recommendedName>
</protein>
<reference evidence="2 3" key="1">
    <citation type="journal article" date="2016" name="Nat. Commun.">
        <title>Thousands of microbial genomes shed light on interconnected biogeochemical processes in an aquifer system.</title>
        <authorList>
            <person name="Anantharaman K."/>
            <person name="Brown C.T."/>
            <person name="Hug L.A."/>
            <person name="Sharon I."/>
            <person name="Castelle C.J."/>
            <person name="Probst A.J."/>
            <person name="Thomas B.C."/>
            <person name="Singh A."/>
            <person name="Wilkins M.J."/>
            <person name="Karaoz U."/>
            <person name="Brodie E.L."/>
            <person name="Williams K.H."/>
            <person name="Hubbard S.S."/>
            <person name="Banfield J.F."/>
        </authorList>
    </citation>
    <scope>NUCLEOTIDE SEQUENCE [LARGE SCALE GENOMIC DNA]</scope>
</reference>
<evidence type="ECO:0000313" key="3">
    <source>
        <dbReference type="Proteomes" id="UP000177011"/>
    </source>
</evidence>
<sequence length="90" mass="10410">MHMSDSQAVKRPRISVEKQGNESSIGLLKRFNKKVTSSSILKTARAGRYRLRPTSLLQKKKRALKRIAKYKVRMHLVKLGKLVLKPRGRR</sequence>
<evidence type="ECO:0000256" key="1">
    <source>
        <dbReference type="SAM" id="MobiDB-lite"/>
    </source>
</evidence>
<dbReference type="AlphaFoldDB" id="A0A1F8DYF9"/>
<accession>A0A1F8DYF9</accession>
<comment type="caution">
    <text evidence="2">The sequence shown here is derived from an EMBL/GenBank/DDBJ whole genome shotgun (WGS) entry which is preliminary data.</text>
</comment>
<gene>
    <name evidence="2" type="ORF">A2935_04220</name>
</gene>
<proteinExistence type="predicted"/>
<evidence type="ECO:0008006" key="4">
    <source>
        <dbReference type="Google" id="ProtNLM"/>
    </source>
</evidence>
<feature type="region of interest" description="Disordered" evidence="1">
    <location>
        <begin position="1"/>
        <end position="21"/>
    </location>
</feature>
<name>A0A1F8DYF9_9BACT</name>